<dbReference type="Proteomes" id="UP000094020">
    <property type="component" value="Chromosome 5"/>
</dbReference>
<feature type="region of interest" description="Disordered" evidence="2">
    <location>
        <begin position="83"/>
        <end position="159"/>
    </location>
</feature>
<feature type="coiled-coil region" evidence="1">
    <location>
        <begin position="457"/>
        <end position="540"/>
    </location>
</feature>
<proteinExistence type="predicted"/>
<keyword evidence="1" id="KW-0175">Coiled coil</keyword>
<reference evidence="3" key="1">
    <citation type="submission" date="2013-07" db="EMBL/GenBank/DDBJ databases">
        <authorList>
            <consortium name="The Broad Institute Genome Sequencing Platform"/>
            <person name="Cuomo C."/>
            <person name="Litvintseva A."/>
            <person name="Chen Y."/>
            <person name="Heitman J."/>
            <person name="Sun S."/>
            <person name="Springer D."/>
            <person name="Dromer F."/>
            <person name="Young S.K."/>
            <person name="Zeng Q."/>
            <person name="Gargeya S."/>
            <person name="Fitzgerald M."/>
            <person name="Abouelleil A."/>
            <person name="Alvarado L."/>
            <person name="Berlin A.M."/>
            <person name="Chapman S.B."/>
            <person name="Dewar J."/>
            <person name="Goldberg J."/>
            <person name="Griggs A."/>
            <person name="Gujja S."/>
            <person name="Hansen M."/>
            <person name="Howarth C."/>
            <person name="Imamovic A."/>
            <person name="Larimer J."/>
            <person name="McCowan C."/>
            <person name="Murphy C."/>
            <person name="Pearson M."/>
            <person name="Priest M."/>
            <person name="Roberts A."/>
            <person name="Saif S."/>
            <person name="Shea T."/>
            <person name="Sykes S."/>
            <person name="Wortman J."/>
            <person name="Nusbaum C."/>
            <person name="Birren B."/>
        </authorList>
    </citation>
    <scope>NUCLEOTIDE SEQUENCE</scope>
    <source>
        <strain evidence="3">CBS 10737</strain>
    </source>
</reference>
<evidence type="ECO:0000256" key="2">
    <source>
        <dbReference type="SAM" id="MobiDB-lite"/>
    </source>
</evidence>
<feature type="coiled-coil region" evidence="1">
    <location>
        <begin position="359"/>
        <end position="428"/>
    </location>
</feature>
<organism evidence="3 4">
    <name type="scientific">Kwoniella pini CBS 10737</name>
    <dbReference type="NCBI Taxonomy" id="1296096"/>
    <lineage>
        <taxon>Eukaryota</taxon>
        <taxon>Fungi</taxon>
        <taxon>Dikarya</taxon>
        <taxon>Basidiomycota</taxon>
        <taxon>Agaricomycotina</taxon>
        <taxon>Tremellomycetes</taxon>
        <taxon>Tremellales</taxon>
        <taxon>Cryptococcaceae</taxon>
        <taxon>Kwoniella</taxon>
    </lineage>
</organism>
<feature type="compositionally biased region" description="Polar residues" evidence="2">
    <location>
        <begin position="144"/>
        <end position="159"/>
    </location>
</feature>
<dbReference type="AlphaFoldDB" id="A0AAJ8L6M0"/>
<reference evidence="3" key="2">
    <citation type="submission" date="2024-02" db="EMBL/GenBank/DDBJ databases">
        <title>Comparative genomics of Cryptococcus and Kwoniella reveals pathogenesis evolution and contrasting modes of karyotype evolution via chromosome fusion or intercentromeric recombination.</title>
        <authorList>
            <person name="Coelho M.A."/>
            <person name="David-Palma M."/>
            <person name="Shea T."/>
            <person name="Bowers K."/>
            <person name="McGinley-Smith S."/>
            <person name="Mohammad A.W."/>
            <person name="Gnirke A."/>
            <person name="Yurkov A.M."/>
            <person name="Nowrousian M."/>
            <person name="Sun S."/>
            <person name="Cuomo C.A."/>
            <person name="Heitman J."/>
        </authorList>
    </citation>
    <scope>NUCLEOTIDE SEQUENCE</scope>
    <source>
        <strain evidence="3">CBS 10737</strain>
    </source>
</reference>
<evidence type="ECO:0000256" key="1">
    <source>
        <dbReference type="SAM" id="Coils"/>
    </source>
</evidence>
<feature type="region of interest" description="Disordered" evidence="2">
    <location>
        <begin position="213"/>
        <end position="232"/>
    </location>
</feature>
<evidence type="ECO:0000313" key="3">
    <source>
        <dbReference type="EMBL" id="WWC70105.1"/>
    </source>
</evidence>
<accession>A0AAJ8L6M0</accession>
<evidence type="ECO:0000313" key="4">
    <source>
        <dbReference type="Proteomes" id="UP000094020"/>
    </source>
</evidence>
<dbReference type="EMBL" id="CP144523">
    <property type="protein sequence ID" value="WWC70105.1"/>
    <property type="molecule type" value="Genomic_DNA"/>
</dbReference>
<keyword evidence="4" id="KW-1185">Reference proteome</keyword>
<dbReference type="RefSeq" id="XP_070058976.1">
    <property type="nucleotide sequence ID" value="XM_070202875.1"/>
</dbReference>
<sequence>MPLTATKGVRGRFYRELAQQTKEVEVYVAPIGVDVLSTRNSEEPIIRKLSPLPQTRFSRQIRFPLPNKPITNYAMDVTHKARERKSLDDNDDDGWGSPPVLNSDNHNNPKRDSIPQEQPNVPEDRAELTKRTHLLSKAFDTPSKLISRSTQLSQHNRSDIQDYSSKVKVNSWIPSSSFKEAPFQRPDGKPFKRLKEPTSLHSVQPSNIVAEVTTSHTPSKKGKGRDRMNYSHQDMPSISYRRYDGSYIPPPVTDPFKSYTDQRQSLSNDAIHFPSTNPFVNRSTYQSGGHQSTHRPTDVNEFEAFEREKQVALARAQEMQRKIDEGTRSVISFPYPSHKADDNQTTSLRTEIIHLNNLLNSQRDQLSYKENKILELETRILNHKNEIESILKERDQLNTLSISLEKKLEEEKIKRNELELQVDSSKKGQSSLAKHVQSLEIKLRDIEEKEKLSQQGKDRFEKRVKDLENDKAQLIKNLNETNAKATNAYREKEGTIVKLRAKEHDNAKLSDKLNLIRRENQALQSVIEELKEDLEKETNKKGDPVAWKKLKEELQRERSTSDRIRLERNTIREQLAKFKKYYQDLKSSERVKINTINEDVINSNKIEIYQPEPTLINQHKPKFSLDNIGSGSNSRPEDEGKEVIEVISDKDGVEYEGRRISIQENLDKEEKLENFQAIKIEERKEEPKFTMNSIPLQPDKIEIPPTREEIGLFSPFKDFYLSKKIVNTDQEGRTKWLKNYALGLKEKKEDEFIESQTCNPSEKRVDPFADLDPLDERFSSIKSSNVPFYFDLEQNSSSRRNLPKTLDQELKDLMISPKSMI</sequence>
<protein>
    <submittedName>
        <fullName evidence="3">Uncharacterized protein</fullName>
    </submittedName>
</protein>
<gene>
    <name evidence="3" type="ORF">I206_104052</name>
</gene>
<name>A0AAJ8L6M0_9TREE</name>
<dbReference type="KEGG" id="kpin:30172741"/>
<dbReference type="GeneID" id="30172741"/>